<keyword evidence="7" id="KW-1185">Reference proteome</keyword>
<dbReference type="EMBL" id="MAYT01000001">
    <property type="protein sequence ID" value="OCA92835.1"/>
    <property type="molecule type" value="Genomic_DNA"/>
</dbReference>
<dbReference type="GO" id="GO:0016787">
    <property type="term" value="F:hydrolase activity"/>
    <property type="evidence" value="ECO:0007669"/>
    <property type="project" value="UniProtKB-UniRule"/>
</dbReference>
<dbReference type="Proteomes" id="UP000092578">
    <property type="component" value="Unassembled WGS sequence"/>
</dbReference>
<dbReference type="InterPro" id="IPR002641">
    <property type="entry name" value="PNPLA_dom"/>
</dbReference>
<dbReference type="InterPro" id="IPR045943">
    <property type="entry name" value="DUF6363"/>
</dbReference>
<reference evidence="7" key="1">
    <citation type="submission" date="2016-05" db="EMBL/GenBank/DDBJ databases">
        <authorList>
            <person name="Liu B."/>
            <person name="Wang J."/>
            <person name="Zhu Y."/>
            <person name="Liu G."/>
            <person name="Chen Q."/>
            <person name="Chen Z."/>
            <person name="Lan J."/>
            <person name="Che J."/>
            <person name="Ge C."/>
            <person name="Shi H."/>
            <person name="Pan Z."/>
            <person name="Liu X."/>
        </authorList>
    </citation>
    <scope>NUCLEOTIDE SEQUENCE [LARGE SCALE GENOMIC DNA]</scope>
    <source>
        <strain evidence="7">FJAT-27215</strain>
    </source>
</reference>
<dbReference type="InterPro" id="IPR016035">
    <property type="entry name" value="Acyl_Trfase/lysoPLipase"/>
</dbReference>
<name>A0A1B9B9R1_9BACI</name>
<dbReference type="InterPro" id="IPR037483">
    <property type="entry name" value="YjjU-like"/>
</dbReference>
<sequence>MHTKTGLVLEGGGMRGLYTAGVLDFFLENKIEFPYVIGVSAGACNAASYISKQWGRNKRVNIGFVRDPKYISLRNFFRNGELFGMDYVFDVIPNQIVPFDYEEFKRSDTEFVIGTTDCHTGEPIYFSRKEYKEDLLTPIRASSSLPFAAPIVSFQGYELLDGGMSDPIPVKKAEQDGCSRNVIVLTQHEGYMKKPSRLHFMIKRKYARYPGVVRMLEGRWRHYNRTIEYINQLEKEKKAFVIRPSQPLEVSRVERNQRKLTKLYDLGWQNAADTFEELTNWLNESTVTTK</sequence>
<feature type="active site" description="Proton acceptor" evidence="4">
    <location>
        <position position="161"/>
    </location>
</feature>
<evidence type="ECO:0000256" key="3">
    <source>
        <dbReference type="ARBA" id="ARBA00023098"/>
    </source>
</evidence>
<dbReference type="RefSeq" id="WP_065409289.1">
    <property type="nucleotide sequence ID" value="NZ_MAYT01000001.1"/>
</dbReference>
<feature type="domain" description="PNPLA" evidence="5">
    <location>
        <begin position="7"/>
        <end position="174"/>
    </location>
</feature>
<keyword evidence="2 4" id="KW-0442">Lipid degradation</keyword>
<evidence type="ECO:0000256" key="2">
    <source>
        <dbReference type="ARBA" id="ARBA00022963"/>
    </source>
</evidence>
<keyword evidence="1 4" id="KW-0378">Hydrolase</keyword>
<evidence type="ECO:0000313" key="7">
    <source>
        <dbReference type="Proteomes" id="UP000092578"/>
    </source>
</evidence>
<feature type="short sequence motif" description="GXSXG" evidence="4">
    <location>
        <begin position="38"/>
        <end position="42"/>
    </location>
</feature>
<evidence type="ECO:0000259" key="5">
    <source>
        <dbReference type="PROSITE" id="PS51635"/>
    </source>
</evidence>
<organism evidence="6 7">
    <name type="scientific">Pseudobacillus wudalianchiensis</name>
    <dbReference type="NCBI Taxonomy" id="1743143"/>
    <lineage>
        <taxon>Bacteria</taxon>
        <taxon>Bacillati</taxon>
        <taxon>Bacillota</taxon>
        <taxon>Bacilli</taxon>
        <taxon>Bacillales</taxon>
        <taxon>Bacillaceae</taxon>
        <taxon>Pseudobacillus</taxon>
    </lineage>
</organism>
<accession>A0A1B9B9R1</accession>
<dbReference type="Pfam" id="PF19890">
    <property type="entry name" value="DUF6363"/>
    <property type="match status" value="1"/>
</dbReference>
<protein>
    <submittedName>
        <fullName evidence="6">Patatin family protein</fullName>
    </submittedName>
</protein>
<proteinExistence type="predicted"/>
<dbReference type="AlphaFoldDB" id="A0A1B9B9R1"/>
<comment type="caution">
    <text evidence="6">The sequence shown here is derived from an EMBL/GenBank/DDBJ whole genome shotgun (WGS) entry which is preliminary data.</text>
</comment>
<dbReference type="PANTHER" id="PTHR14226:SF25">
    <property type="entry name" value="PHOSPHOESTERASE"/>
    <property type="match status" value="1"/>
</dbReference>
<dbReference type="PROSITE" id="PS51635">
    <property type="entry name" value="PNPLA"/>
    <property type="match status" value="1"/>
</dbReference>
<gene>
    <name evidence="6" type="ORF">A8F95_03880</name>
</gene>
<evidence type="ECO:0000313" key="6">
    <source>
        <dbReference type="EMBL" id="OCA92835.1"/>
    </source>
</evidence>
<dbReference type="InterPro" id="IPR050301">
    <property type="entry name" value="NTE"/>
</dbReference>
<dbReference type="CDD" id="cd07208">
    <property type="entry name" value="Pat_hypo_Ecoli_yjju_like"/>
    <property type="match status" value="1"/>
</dbReference>
<dbReference type="PANTHER" id="PTHR14226">
    <property type="entry name" value="NEUROPATHY TARGET ESTERASE/SWISS CHEESE D.MELANOGASTER"/>
    <property type="match status" value="1"/>
</dbReference>
<dbReference type="GO" id="GO:0016042">
    <property type="term" value="P:lipid catabolic process"/>
    <property type="evidence" value="ECO:0007669"/>
    <property type="project" value="UniProtKB-UniRule"/>
</dbReference>
<feature type="short sequence motif" description="DGA/G" evidence="4">
    <location>
        <begin position="161"/>
        <end position="163"/>
    </location>
</feature>
<dbReference type="Gene3D" id="3.40.1090.10">
    <property type="entry name" value="Cytosolic phospholipase A2 catalytic domain"/>
    <property type="match status" value="2"/>
</dbReference>
<evidence type="ECO:0000256" key="4">
    <source>
        <dbReference type="PROSITE-ProRule" id="PRU01161"/>
    </source>
</evidence>
<dbReference type="Pfam" id="PF01734">
    <property type="entry name" value="Patatin"/>
    <property type="match status" value="1"/>
</dbReference>
<evidence type="ECO:0000256" key="1">
    <source>
        <dbReference type="ARBA" id="ARBA00022801"/>
    </source>
</evidence>
<dbReference type="SUPFAM" id="SSF52151">
    <property type="entry name" value="FabD/lysophospholipase-like"/>
    <property type="match status" value="1"/>
</dbReference>
<keyword evidence="3 4" id="KW-0443">Lipid metabolism</keyword>
<feature type="short sequence motif" description="GXGXXG" evidence="4">
    <location>
        <begin position="11"/>
        <end position="16"/>
    </location>
</feature>
<feature type="active site" description="Nucleophile" evidence="4">
    <location>
        <position position="40"/>
    </location>
</feature>